<evidence type="ECO:0000313" key="5">
    <source>
        <dbReference type="Proteomes" id="UP000009049"/>
    </source>
</evidence>
<protein>
    <recommendedName>
        <fullName evidence="3">Secretion system C-terminal sorting domain-containing protein</fullName>
    </recommendedName>
</protein>
<dbReference type="SUPFAM" id="SSF110296">
    <property type="entry name" value="Oligoxyloglucan reducing end-specific cellobiohydrolase"/>
    <property type="match status" value="2"/>
</dbReference>
<evidence type="ECO:0000259" key="3">
    <source>
        <dbReference type="Pfam" id="PF18962"/>
    </source>
</evidence>
<dbReference type="Pfam" id="PF02412">
    <property type="entry name" value="TSP_3"/>
    <property type="match status" value="3"/>
</dbReference>
<dbReference type="GO" id="GO:0007155">
    <property type="term" value="P:cell adhesion"/>
    <property type="evidence" value="ECO:0007669"/>
    <property type="project" value="InterPro"/>
</dbReference>
<dbReference type="GO" id="GO:0005509">
    <property type="term" value="F:calcium ion binding"/>
    <property type="evidence" value="ECO:0007669"/>
    <property type="project" value="InterPro"/>
</dbReference>
<dbReference type="InterPro" id="IPR036278">
    <property type="entry name" value="Sialidase_sf"/>
</dbReference>
<dbReference type="GO" id="GO:0010411">
    <property type="term" value="P:xyloglucan metabolic process"/>
    <property type="evidence" value="ECO:0007669"/>
    <property type="project" value="TreeGrafter"/>
</dbReference>
<keyword evidence="1" id="KW-0732">Signal</keyword>
<dbReference type="InterPro" id="IPR003367">
    <property type="entry name" value="Thrombospondin_3-like_rpt"/>
</dbReference>
<dbReference type="InterPro" id="IPR052025">
    <property type="entry name" value="Xyloglucanase_GH74"/>
</dbReference>
<gene>
    <name evidence="4" type="ordered locus">RB2501_09320</name>
</gene>
<dbReference type="NCBIfam" id="TIGR04183">
    <property type="entry name" value="Por_Secre_tail"/>
    <property type="match status" value="1"/>
</dbReference>
<dbReference type="SUPFAM" id="SSF103647">
    <property type="entry name" value="TSP type-3 repeat"/>
    <property type="match status" value="1"/>
</dbReference>
<dbReference type="Gene3D" id="4.10.1080.10">
    <property type="entry name" value="TSP type-3 repeat"/>
    <property type="match status" value="1"/>
</dbReference>
<reference evidence="4 5" key="1">
    <citation type="journal article" date="2009" name="J. Bacteriol.">
        <title>Complete genome sequence of Robiginitalea biformata HTCC2501.</title>
        <authorList>
            <person name="Oh H.M."/>
            <person name="Giovannoni S.J."/>
            <person name="Lee K."/>
            <person name="Ferriera S."/>
            <person name="Johnson J."/>
            <person name="Cho J.C."/>
        </authorList>
    </citation>
    <scope>NUCLEOTIDE SEQUENCE [LARGE SCALE GENOMIC DNA]</scope>
    <source>
        <strain evidence="5">ATCC BAA-864 / HTCC2501 / KCTC 12146</strain>
    </source>
</reference>
<dbReference type="KEGG" id="rbi:RB2501_09320"/>
<dbReference type="Proteomes" id="UP000009049">
    <property type="component" value="Chromosome"/>
</dbReference>
<dbReference type="eggNOG" id="COG4447">
    <property type="taxonomic scope" value="Bacteria"/>
</dbReference>
<feature type="compositionally biased region" description="Acidic residues" evidence="2">
    <location>
        <begin position="1170"/>
        <end position="1187"/>
    </location>
</feature>
<dbReference type="InterPro" id="IPR015943">
    <property type="entry name" value="WD40/YVTN_repeat-like_dom_sf"/>
</dbReference>
<dbReference type="InterPro" id="IPR026444">
    <property type="entry name" value="Secre_tail"/>
</dbReference>
<dbReference type="STRING" id="313596.RB2501_09320"/>
<feature type="domain" description="Secretion system C-terminal sorting" evidence="3">
    <location>
        <begin position="1377"/>
        <end position="1450"/>
    </location>
</feature>
<dbReference type="PROSITE" id="PS51234">
    <property type="entry name" value="TSP3"/>
    <property type="match status" value="1"/>
</dbReference>
<dbReference type="Pfam" id="PF18962">
    <property type="entry name" value="Por_Secre_tail"/>
    <property type="match status" value="1"/>
</dbReference>
<feature type="compositionally biased region" description="Acidic residues" evidence="2">
    <location>
        <begin position="1108"/>
        <end position="1123"/>
    </location>
</feature>
<feature type="region of interest" description="Disordered" evidence="2">
    <location>
        <begin position="1105"/>
        <end position="1207"/>
    </location>
</feature>
<feature type="compositionally biased region" description="Acidic residues" evidence="2">
    <location>
        <begin position="1134"/>
        <end position="1153"/>
    </location>
</feature>
<dbReference type="PANTHER" id="PTHR43739">
    <property type="entry name" value="XYLOGLUCANASE (EUROFUNG)"/>
    <property type="match status" value="1"/>
</dbReference>
<dbReference type="EMBL" id="CP001712">
    <property type="protein sequence ID" value="EAR17092.1"/>
    <property type="molecule type" value="Genomic_DNA"/>
</dbReference>
<name>A4CJI4_ROBBH</name>
<dbReference type="Gene3D" id="2.130.10.10">
    <property type="entry name" value="YVTN repeat-like/Quinoprotein amine dehydrogenase"/>
    <property type="match status" value="5"/>
</dbReference>
<dbReference type="CDD" id="cd15482">
    <property type="entry name" value="Sialidase_non-viral"/>
    <property type="match status" value="1"/>
</dbReference>
<accession>A4CJI4</accession>
<dbReference type="InterPro" id="IPR028974">
    <property type="entry name" value="TSP_type-3_rpt"/>
</dbReference>
<dbReference type="InterPro" id="IPR017897">
    <property type="entry name" value="Thrombospondin_3_rpt"/>
</dbReference>
<proteinExistence type="predicted"/>
<dbReference type="PANTHER" id="PTHR43739:SF5">
    <property type="entry name" value="EXO-ALPHA-SIALIDASE"/>
    <property type="match status" value="1"/>
</dbReference>
<keyword evidence="5" id="KW-1185">Reference proteome</keyword>
<dbReference type="SUPFAM" id="SSF50939">
    <property type="entry name" value="Sialidases"/>
    <property type="match status" value="1"/>
</dbReference>
<evidence type="ECO:0000256" key="2">
    <source>
        <dbReference type="SAM" id="MobiDB-lite"/>
    </source>
</evidence>
<evidence type="ECO:0000313" key="4">
    <source>
        <dbReference type="EMBL" id="EAR17092.1"/>
    </source>
</evidence>
<dbReference type="HOGENOM" id="CLU_004847_1_0_10"/>
<sequence>MGFPLRRETNRLTQKFATLEGFTHFSKKIDMNRILFVTCLLAAGIAQAQFNPGAPWMRQLEKSKGATAKASGQRYTLPEISAAFDAYWSGRDWEARGSGFKPYKRWENYWQYFANADGYLPTARELWQAWERKADRTGFDVNPVSAWTSVGPFAPGIFAGQLPGTGRLNAVAVDPNNPDTWYVGAPAGGIWKSTDAGGTWTNLFDNFPQIGVSGIAIDPQNSDIIYIATGDDDAGDSFSVGVFRSDDGGVTWSETGLNPENTSVSTLMNEIVIDPTDSSTLWVGTTSGLFKSTDAGANWSNVQSGNIKDFKLKPGDPNTVYAVTNSRFYKSTDGETFTLLENSALPEESGRLVLGVSLADPNRVYVLSANTSAEDFSFQGLYESTNSGDSFSVTLNSEDLMESSQAWFDLALEVSPTDADELYVGCLNIWKSTDGGDSFEKLNEWFVNDAAYTHADIHTLRIFNGKLFAGTDGGLYVTEDGGETFEDLTSGMAIGQFYRLSVSGSDAGIMTGGLQDNGGQVLGAANWNNWHGGDGMDNVIDPMNNSVVYGFSQFGGVLYLSTDAGQSIGFLGSPFDDNGRRLQGNWITPLAIGPDGTVYAGYDAVYKLTGNAWEKVSLGLGNTVEDVEVSASDPQVLYAAEGSDLYFSEDGGENFLKVATLPTEIADIAIHHENPNIAWAVTSDRVGVPQAFQPTNRGVYKITVTGSDGEVEEITGNLPQDQAYFSIVHQGRHTDNPVYVGTSLGVYRLDDTRTEWEDYFTGLPSVAVSDLEISLDDEILTASTYGRGVWQSPIPVQQPDNDLRLLSVSPASGSILCTTDAIPQISVENKGLNSISQVAVSYRVNGGALNEFTETIDLASGATGTIDLPAINIGGAGEILLEVSATVSGDAFNENNDGQVRFFTNNTAGPNERNDFEDAADDLVAFNANGDGSEWERGVPQGEVLNAAASGTRVYGTNLDGDHADATKAFLLTPCYDFTSFLAPVLRFNMAYDLEVNFDIVYVEYSTDGGDTWNLLGSVDSQPNWYTSNRTNASSGAEDDCQNCPGAQWTGTDDEMKEYAYDFALNASLGETDLTAEANIVFRLVFHSDPAVTQEGVVVDDLGVSGLIDDEDDDDDGVLDENDNCPLTANAGQEDGDGDGIGDICDNDDDNDGVPDNQDNCPLTPNADQADQDMDGIGDVCDDDSDNDGVPNTADACPDTPQGTTVDTSGCEAFSLPTENFRVRTTGESCISSNNGTIRVEAVEALDYTATLTGDAGTFEESFTEAVTFPDLPAGSYQLCIGVVGQSGYEICFDTAIDQPEALSVSSQIRTLDQEVELELSGGTEYIIQWNGKTYRTDGGSIRLPIEKPSNELSVSTGLSCQGTYTETVVVSNTPLIYPNPVGNEDLNIYLGGTASGNAEIALYALSGTRVLAKRIPVAASEMLINMSGYPAGVYILNVRTGDSLRIYKIVKK</sequence>
<organism evidence="4 5">
    <name type="scientific">Robiginitalea biformata (strain ATCC BAA-864 / DSM 15991 / KCTC 12146 / HTCC2501)</name>
    <dbReference type="NCBI Taxonomy" id="313596"/>
    <lineage>
        <taxon>Bacteria</taxon>
        <taxon>Pseudomonadati</taxon>
        <taxon>Bacteroidota</taxon>
        <taxon>Flavobacteriia</taxon>
        <taxon>Flavobacteriales</taxon>
        <taxon>Flavobacteriaceae</taxon>
        <taxon>Robiginitalea</taxon>
    </lineage>
</organism>
<evidence type="ECO:0000256" key="1">
    <source>
        <dbReference type="ARBA" id="ARBA00022729"/>
    </source>
</evidence>